<dbReference type="OrthoDB" id="953420at2"/>
<organism evidence="1 2">
    <name type="scientific">Spirosoma radiotolerans</name>
    <dbReference type="NCBI Taxonomy" id="1379870"/>
    <lineage>
        <taxon>Bacteria</taxon>
        <taxon>Pseudomonadati</taxon>
        <taxon>Bacteroidota</taxon>
        <taxon>Cytophagia</taxon>
        <taxon>Cytophagales</taxon>
        <taxon>Cytophagaceae</taxon>
        <taxon>Spirosoma</taxon>
    </lineage>
</organism>
<reference evidence="1 2" key="1">
    <citation type="journal article" date="2014" name="Curr. Microbiol.">
        <title>Spirosoma radiotolerans sp. nov., a gamma-radiation-resistant bacterium isolated from gamma ray-irradiated soil.</title>
        <authorList>
            <person name="Lee J.J."/>
            <person name="Srinivasan S."/>
            <person name="Lim S."/>
            <person name="Joe M."/>
            <person name="Im S."/>
            <person name="Bae S.I."/>
            <person name="Park K.R."/>
            <person name="Han J.H."/>
            <person name="Park S.H."/>
            <person name="Joo B.M."/>
            <person name="Park S.J."/>
            <person name="Kim M.K."/>
        </authorList>
    </citation>
    <scope>NUCLEOTIDE SEQUENCE [LARGE SCALE GENOMIC DNA]</scope>
    <source>
        <strain evidence="1 2">DG5A</strain>
    </source>
</reference>
<dbReference type="InterPro" id="IPR026444">
    <property type="entry name" value="Secre_tail"/>
</dbReference>
<dbReference type="KEGG" id="srd:SD10_00555"/>
<evidence type="ECO:0008006" key="3">
    <source>
        <dbReference type="Google" id="ProtNLM"/>
    </source>
</evidence>
<keyword evidence="2" id="KW-1185">Reference proteome</keyword>
<dbReference type="AlphaFoldDB" id="A0A0E3V4U3"/>
<protein>
    <recommendedName>
        <fullName evidence="3">Secretion system C-terminal sorting domain-containing protein</fullName>
    </recommendedName>
</protein>
<dbReference type="InterPro" id="IPR055015">
    <property type="entry name" value="GCX_COOH"/>
</dbReference>
<dbReference type="EMBL" id="CP010429">
    <property type="protein sequence ID" value="AKD53617.1"/>
    <property type="molecule type" value="Genomic_DNA"/>
</dbReference>
<name>A0A0E3V4U3_9BACT</name>
<dbReference type="RefSeq" id="WP_046375203.1">
    <property type="nucleotide sequence ID" value="NZ_CP010429.1"/>
</dbReference>
<accession>A0A0E3V4U3</accession>
<sequence>MRIILSIVGCLLMVKAAAQEIRKQQYIQLTYTPNRAYVEQATEKIAAVNTVLARTTVEYRAGHTIELLPGFEAKQGSVFTAHVQEVHDASLRLVAFPNPFDKSTTISFDLPETGVINLFVVNEKGQIVEHLLENSQLPAGKHQFEWKADAHSSGIYIPVLKTGRQQVSSRVVKK</sequence>
<dbReference type="NCBIfam" id="TIGR04183">
    <property type="entry name" value="Por_Secre_tail"/>
    <property type="match status" value="1"/>
</dbReference>
<dbReference type="Proteomes" id="UP000033054">
    <property type="component" value="Chromosome"/>
</dbReference>
<evidence type="ECO:0000313" key="2">
    <source>
        <dbReference type="Proteomes" id="UP000033054"/>
    </source>
</evidence>
<evidence type="ECO:0000313" key="1">
    <source>
        <dbReference type="EMBL" id="AKD53617.1"/>
    </source>
</evidence>
<dbReference type="NCBIfam" id="NF045639">
    <property type="entry name" value="GCX_COOH"/>
    <property type="match status" value="1"/>
</dbReference>
<gene>
    <name evidence="1" type="ORF">SD10_00555</name>
</gene>
<dbReference type="HOGENOM" id="CLU_127574_0_0_10"/>
<dbReference type="STRING" id="1379870.SD10_00555"/>
<proteinExistence type="predicted"/>
<dbReference type="PATRIC" id="fig|1379870.5.peg.122"/>
<dbReference type="Gene3D" id="2.60.40.4070">
    <property type="match status" value="1"/>
</dbReference>